<dbReference type="Proteomes" id="UP000185544">
    <property type="component" value="Chromosome"/>
</dbReference>
<keyword evidence="3" id="KW-0456">Lyase</keyword>
<gene>
    <name evidence="4" type="ORF">BCY86_08600</name>
</gene>
<evidence type="ECO:0000313" key="4">
    <source>
        <dbReference type="EMBL" id="APS00729.1"/>
    </source>
</evidence>
<accession>A0A1L6MZ17</accession>
<dbReference type="PANTHER" id="PTHR23133:SF2">
    <property type="entry name" value="IMIDAZOLEGLYCEROL-PHOSPHATE DEHYDRATASE"/>
    <property type="match status" value="1"/>
</dbReference>
<reference evidence="4 5" key="1">
    <citation type="submission" date="2016-08" db="EMBL/GenBank/DDBJ databases">
        <title>Identification and validation of antigenic proteins from Pajaroellobacter abortibovis using de-novo genome sequence assembly and reverse vaccinology.</title>
        <authorList>
            <person name="Welly B.T."/>
            <person name="Miller M.R."/>
            <person name="Stott J.L."/>
            <person name="Blanchard M.T."/>
            <person name="Islas-Trejo A.D."/>
            <person name="O'Rourke S.M."/>
            <person name="Young A.E."/>
            <person name="Medrano J.F."/>
            <person name="Van Eenennaam A.L."/>
        </authorList>
    </citation>
    <scope>NUCLEOTIDE SEQUENCE [LARGE SCALE GENOMIC DNA]</scope>
    <source>
        <strain evidence="4 5">BTF92-0548A/99-0131</strain>
    </source>
</reference>
<dbReference type="GO" id="GO:0004424">
    <property type="term" value="F:imidazoleglycerol-phosphate dehydratase activity"/>
    <property type="evidence" value="ECO:0007669"/>
    <property type="project" value="InterPro"/>
</dbReference>
<keyword evidence="5" id="KW-1185">Reference proteome</keyword>
<dbReference type="InterPro" id="IPR000807">
    <property type="entry name" value="ImidazoleglycerolP_deHydtase"/>
</dbReference>
<dbReference type="InterPro" id="IPR038494">
    <property type="entry name" value="IGPD_sf"/>
</dbReference>
<dbReference type="OrthoDB" id="9790411at2"/>
<dbReference type="Gene3D" id="3.30.230.40">
    <property type="entry name" value="Imidazole glycerol phosphate dehydratase, domain 1"/>
    <property type="match status" value="2"/>
</dbReference>
<name>A0A1L6MZ17_9BACT</name>
<keyword evidence="2" id="KW-0368">Histidine biosynthesis</keyword>
<sequence length="182" mass="20913">MLNIQAQEDLHIDAHHTAKDVAIVLGQALKQAMGDKRGIERYGFMVRWMRHSHGLRLIWGGGAPCMFDAHFPMAWIQQFPTDMVKYFFSTVTFHLGAAIHIRTVGENNHRMMESSFKAFGKVWKQAIERRHGRVPSTKGTLCKELLLSKAVERISGLCLIVSFIWEWKQSVARILRTTRCFS</sequence>
<dbReference type="EMBL" id="CP016908">
    <property type="protein sequence ID" value="APS00729.1"/>
    <property type="molecule type" value="Genomic_DNA"/>
</dbReference>
<dbReference type="GO" id="GO:0000105">
    <property type="term" value="P:L-histidine biosynthetic process"/>
    <property type="evidence" value="ECO:0007669"/>
    <property type="project" value="UniProtKB-KW"/>
</dbReference>
<evidence type="ECO:0000313" key="5">
    <source>
        <dbReference type="Proteomes" id="UP000185544"/>
    </source>
</evidence>
<dbReference type="SUPFAM" id="SSF54211">
    <property type="entry name" value="Ribosomal protein S5 domain 2-like"/>
    <property type="match status" value="2"/>
</dbReference>
<dbReference type="AlphaFoldDB" id="A0A1L6MZ17"/>
<organism evidence="4 5">
    <name type="scientific">Pajaroellobacter abortibovis</name>
    <dbReference type="NCBI Taxonomy" id="1882918"/>
    <lineage>
        <taxon>Bacteria</taxon>
        <taxon>Pseudomonadati</taxon>
        <taxon>Myxococcota</taxon>
        <taxon>Polyangia</taxon>
        <taxon>Polyangiales</taxon>
        <taxon>Polyangiaceae</taxon>
    </lineage>
</organism>
<evidence type="ECO:0000256" key="2">
    <source>
        <dbReference type="ARBA" id="ARBA00023102"/>
    </source>
</evidence>
<evidence type="ECO:0008006" key="6">
    <source>
        <dbReference type="Google" id="ProtNLM"/>
    </source>
</evidence>
<dbReference type="InterPro" id="IPR020568">
    <property type="entry name" value="Ribosomal_Su5_D2-typ_SF"/>
</dbReference>
<evidence type="ECO:0000256" key="1">
    <source>
        <dbReference type="ARBA" id="ARBA00022605"/>
    </source>
</evidence>
<keyword evidence="1" id="KW-0028">Amino-acid biosynthesis</keyword>
<proteinExistence type="predicted"/>
<dbReference type="KEGG" id="pabo:BCY86_08600"/>
<dbReference type="PANTHER" id="PTHR23133">
    <property type="entry name" value="IMIDAZOLEGLYCEROL-PHOSPHATE DEHYDRATASE HIS7"/>
    <property type="match status" value="1"/>
</dbReference>
<evidence type="ECO:0000256" key="3">
    <source>
        <dbReference type="ARBA" id="ARBA00023239"/>
    </source>
</evidence>
<dbReference type="STRING" id="1882918.BCY86_08600"/>
<protein>
    <recommendedName>
        <fullName evidence="6">Imidazoleglycerol-phosphate dehydratase</fullName>
    </recommendedName>
</protein>
<dbReference type="Pfam" id="PF00475">
    <property type="entry name" value="IGPD"/>
    <property type="match status" value="1"/>
</dbReference>